<accession>A0A401YJK8</accession>
<dbReference type="Proteomes" id="UP000286931">
    <property type="component" value="Unassembled WGS sequence"/>
</dbReference>
<keyword evidence="2" id="KW-0238">DNA-binding</keyword>
<feature type="domain" description="HTH marR-type" evidence="5">
    <location>
        <begin position="43"/>
        <end position="140"/>
    </location>
</feature>
<dbReference type="EMBL" id="BIFH01000016">
    <property type="protein sequence ID" value="GCD94767.1"/>
    <property type="molecule type" value="Genomic_DNA"/>
</dbReference>
<reference evidence="6 7" key="1">
    <citation type="submission" date="2018-12" db="EMBL/GenBank/DDBJ databases">
        <title>Draft genome sequence of Embleya hyalina NBRC 13850T.</title>
        <authorList>
            <person name="Komaki H."/>
            <person name="Hosoyama A."/>
            <person name="Kimura A."/>
            <person name="Ichikawa N."/>
            <person name="Tamura T."/>
        </authorList>
    </citation>
    <scope>NUCLEOTIDE SEQUENCE [LARGE SCALE GENOMIC DNA]</scope>
    <source>
        <strain evidence="6 7">NBRC 13850</strain>
    </source>
</reference>
<dbReference type="AlphaFoldDB" id="A0A401YJK8"/>
<evidence type="ECO:0000313" key="7">
    <source>
        <dbReference type="Proteomes" id="UP000286931"/>
    </source>
</evidence>
<dbReference type="GO" id="GO:0003700">
    <property type="term" value="F:DNA-binding transcription factor activity"/>
    <property type="evidence" value="ECO:0007669"/>
    <property type="project" value="InterPro"/>
</dbReference>
<name>A0A401YJK8_9ACTN</name>
<evidence type="ECO:0000256" key="1">
    <source>
        <dbReference type="ARBA" id="ARBA00023015"/>
    </source>
</evidence>
<evidence type="ECO:0000256" key="4">
    <source>
        <dbReference type="SAM" id="MobiDB-lite"/>
    </source>
</evidence>
<sequence length="196" mass="20636">MTPPMSPPPPTPPVGTTPGPELLGTRLRHLLDLLDAGVAAAYADLGPAGFRPRYTPVVRVLAAHGPASIRDLAAAIGVTHSAASQTVAHMVKAGLVTLSPGADARRRIVTTTPEAERLLPVLDAEWAATTTAARALEAELPYPLSRLIDEALTALDRRPMRDRIADAMAAHQERPRPDPLPEGTGTLSAPARTTRP</sequence>
<proteinExistence type="predicted"/>
<dbReference type="RefSeq" id="WP_246126603.1">
    <property type="nucleotide sequence ID" value="NZ_BIFH01000016.1"/>
</dbReference>
<evidence type="ECO:0000256" key="2">
    <source>
        <dbReference type="ARBA" id="ARBA00023125"/>
    </source>
</evidence>
<evidence type="ECO:0000256" key="3">
    <source>
        <dbReference type="ARBA" id="ARBA00023163"/>
    </source>
</evidence>
<dbReference type="InterPro" id="IPR036388">
    <property type="entry name" value="WH-like_DNA-bd_sf"/>
</dbReference>
<dbReference type="InterPro" id="IPR039422">
    <property type="entry name" value="MarR/SlyA-like"/>
</dbReference>
<feature type="region of interest" description="Disordered" evidence="4">
    <location>
        <begin position="168"/>
        <end position="196"/>
    </location>
</feature>
<dbReference type="Pfam" id="PF12802">
    <property type="entry name" value="MarR_2"/>
    <property type="match status" value="1"/>
</dbReference>
<keyword evidence="3" id="KW-0804">Transcription</keyword>
<feature type="compositionally biased region" description="Basic and acidic residues" evidence="4">
    <location>
        <begin position="168"/>
        <end position="179"/>
    </location>
</feature>
<keyword evidence="7" id="KW-1185">Reference proteome</keyword>
<protein>
    <submittedName>
        <fullName evidence="6">MarR family transcriptional regulator</fullName>
    </submittedName>
</protein>
<dbReference type="GO" id="GO:0003677">
    <property type="term" value="F:DNA binding"/>
    <property type="evidence" value="ECO:0007669"/>
    <property type="project" value="UniProtKB-KW"/>
</dbReference>
<comment type="caution">
    <text evidence="6">The sequence shown here is derived from an EMBL/GenBank/DDBJ whole genome shotgun (WGS) entry which is preliminary data.</text>
</comment>
<organism evidence="6 7">
    <name type="scientific">Embleya hyalina</name>
    <dbReference type="NCBI Taxonomy" id="516124"/>
    <lineage>
        <taxon>Bacteria</taxon>
        <taxon>Bacillati</taxon>
        <taxon>Actinomycetota</taxon>
        <taxon>Actinomycetes</taxon>
        <taxon>Kitasatosporales</taxon>
        <taxon>Streptomycetaceae</taxon>
        <taxon>Embleya</taxon>
    </lineage>
</organism>
<gene>
    <name evidence="6" type="ORF">EHYA_02436</name>
</gene>
<evidence type="ECO:0000313" key="6">
    <source>
        <dbReference type="EMBL" id="GCD94767.1"/>
    </source>
</evidence>
<dbReference type="InterPro" id="IPR000835">
    <property type="entry name" value="HTH_MarR-typ"/>
</dbReference>
<dbReference type="InterPro" id="IPR036390">
    <property type="entry name" value="WH_DNA-bd_sf"/>
</dbReference>
<evidence type="ECO:0000259" key="5">
    <source>
        <dbReference type="SMART" id="SM00347"/>
    </source>
</evidence>
<dbReference type="Gene3D" id="1.10.10.10">
    <property type="entry name" value="Winged helix-like DNA-binding domain superfamily/Winged helix DNA-binding domain"/>
    <property type="match status" value="1"/>
</dbReference>
<dbReference type="GO" id="GO:0006950">
    <property type="term" value="P:response to stress"/>
    <property type="evidence" value="ECO:0007669"/>
    <property type="project" value="TreeGrafter"/>
</dbReference>
<dbReference type="SUPFAM" id="SSF46785">
    <property type="entry name" value="Winged helix' DNA-binding domain"/>
    <property type="match status" value="1"/>
</dbReference>
<dbReference type="PANTHER" id="PTHR33164:SF64">
    <property type="entry name" value="TRANSCRIPTIONAL REGULATOR SLYA"/>
    <property type="match status" value="1"/>
</dbReference>
<dbReference type="SMART" id="SM00347">
    <property type="entry name" value="HTH_MARR"/>
    <property type="match status" value="1"/>
</dbReference>
<dbReference type="PANTHER" id="PTHR33164">
    <property type="entry name" value="TRANSCRIPTIONAL REGULATOR, MARR FAMILY"/>
    <property type="match status" value="1"/>
</dbReference>
<keyword evidence="1" id="KW-0805">Transcription regulation</keyword>